<evidence type="ECO:0000256" key="5">
    <source>
        <dbReference type="SAM" id="MobiDB-lite"/>
    </source>
</evidence>
<comment type="subcellular location">
    <subcellularLocation>
        <location evidence="1">Secreted</location>
    </subcellularLocation>
</comment>
<organism evidence="7">
    <name type="scientific">hydrothermal vent metagenome</name>
    <dbReference type="NCBI Taxonomy" id="652676"/>
    <lineage>
        <taxon>unclassified sequences</taxon>
        <taxon>metagenomes</taxon>
        <taxon>ecological metagenomes</taxon>
    </lineage>
</organism>
<keyword evidence="2" id="KW-0964">Secreted</keyword>
<feature type="domain" description="SbsA Ig-like" evidence="6">
    <location>
        <begin position="274"/>
        <end position="377"/>
    </location>
</feature>
<dbReference type="InterPro" id="IPR028974">
    <property type="entry name" value="TSP_type-3_rpt"/>
</dbReference>
<reference evidence="7" key="1">
    <citation type="submission" date="2018-06" db="EMBL/GenBank/DDBJ databases">
        <authorList>
            <person name="Zhirakovskaya E."/>
        </authorList>
    </citation>
    <scope>NUCLEOTIDE SEQUENCE</scope>
</reference>
<dbReference type="InterPro" id="IPR053180">
    <property type="entry name" value="Ca-binding_acidic-repeat"/>
</dbReference>
<evidence type="ECO:0000256" key="3">
    <source>
        <dbReference type="ARBA" id="ARBA00022729"/>
    </source>
</evidence>
<dbReference type="InterPro" id="IPR014755">
    <property type="entry name" value="Cu-Rt/internalin_Ig-like"/>
</dbReference>
<dbReference type="PANTHER" id="PTHR37467">
    <property type="entry name" value="EXPORTED CALCIUM-BINDING GLYCOPROTEIN-RELATED"/>
    <property type="match status" value="1"/>
</dbReference>
<feature type="compositionally biased region" description="Acidic residues" evidence="5">
    <location>
        <begin position="199"/>
        <end position="209"/>
    </location>
</feature>
<dbReference type="Pfam" id="PF13205">
    <property type="entry name" value="Big_5"/>
    <property type="match status" value="12"/>
</dbReference>
<evidence type="ECO:0000313" key="7">
    <source>
        <dbReference type="EMBL" id="VAW72830.1"/>
    </source>
</evidence>
<dbReference type="Gene3D" id="4.10.1080.10">
    <property type="entry name" value="TSP type-3 repeat"/>
    <property type="match status" value="1"/>
</dbReference>
<feature type="non-terminal residue" evidence="7">
    <location>
        <position position="1"/>
    </location>
</feature>
<dbReference type="InterPro" id="IPR032812">
    <property type="entry name" value="SbsA_Ig"/>
</dbReference>
<proteinExistence type="predicted"/>
<feature type="non-terminal residue" evidence="7">
    <location>
        <position position="1630"/>
    </location>
</feature>
<sequence>EIFNSGEVSLPAPTRDIAVPVDIDGVRKVRFTSTDDESNTPGFAELQVISRPGGAGLDLNDPNDAGLDFDQDGLTNLEEFDLGTSMFLNDTDGDGLADAQELTLGSSPLLSDSDNDGVLDGNETSPTADTDRDGIINLLDEDSDNDGLTDGAENLIGTNPLRVDSNSNGIPDGSEDGDADGLPNFEEVNENTDPANPDSDNDGLLDGEEVVAGADGFITDPLRPDTDGDGMLDGYESRFGLDPTAPDDASNDPDNDGLTNLEESRLGTDPFNPDIVAPNVAQIEPADLSVDVPVNGVVVVRFTEPLLADSIQPGIVQLFDNEVAIPGAVTLSDDALSVTFAPDENLGGLTVIDVEVQAVRDVAGNLMADVSLSSFTTAEFIDDVRPTIVRTSTQSGFVDVPVNAPFTVQFSERMDPATLTTAAFTVRDNTTFQNVAGMIQVDPDGITASFIPEQPFSVGRAHSVTLLTSVADAAGNALAGSRSFSFTTAFVEDSDRPTLVAISPPDFVTNVPVNAIVMLDFSEPLNLINVVNGVQVLINGVSIPGSIALSDGNRRVTFTSAQALSPDTLHQITASTVITDLVGNPLDNPVLTRFQTETLGDIIRPTLVQVSPGNNTVDVSTDLLAQVSFSERMNPLTVTESNFFIDNVATGIPVAGTVVVSADGLSATFTPDAPLSALTSYRVRTISNMQDLAGNIFSGSSVPAGFTTDNGVDAAVPEVLQSSLSGAAAAPVNAQLVVELSEAIDIFSLSDEAVQVSVGGVPISGVLTLSSDRRTLTFVPDTLLAANTRYDILVTGLVDLGGNALLPFADSFTTDLLGIEDTVRPSVAVVSPISGASGVIVDTPIVVTFNEVVDPTSVSADSIPLTVDGFNGSVAASYVVSGNQVTITPFNPLPGNSRVRPRVNSSTQVRDLAGNTAFSFSSFFDTAAILDAAVPEIISITPLDGAGDLGLNTPVVLIFSESLNAATVNSANFTLYANGARLVPGVSRSSDNRTITLSVSLPADSQIQVAVSNRVEDLSGNALVDFVSEFTTSSSFDSRRPSVTTQRPGNGATNVPLDSSLVLFTNEGLDAASVQGALHVSQNGSLVSGNVRVTIDGRAIEFVPDVSWLPNALIQVFLDSTAVDTAGNALFNYQSSFRTVTDPALLRPTVLRDNLFNTGELLNPAMEVEFSEALAPATVDANTVLLRQNISGSPVVVATVSLRNGDRVIRVVPDAALAANTQYFLDITNGIEDLDGQTPNASTNPATIIFRRFFTTGDQSDAQVPTVSGVSPPDGVADVPLNAQVRIRFDEPVNPLTVDGGTLLLSDGNTTVVPCSISFSDGNREVLMVPHAPLSETVLYSLTIAGVEDRGGNEVVAQTTSFTTSASLDTVQPLVVLRTPFSNETDVPVNSPVVVVLDERLDLLTVNVDTVLVRDNTTGDNLAGNLSVSGDGRTVSFAPAEPFAVGRRHSVFASGANVRDLVGNTVSGFNFNFTTAFDEDVVAPQLLGVSPGAGMTDVPINTRVQLRFNEPVQATSISGVTLSANGSEIAVTAILSDANRVLTLTPQLLLDAATPHSVNVAGVVDTAGNALGVTSSSFTVGTSFDIAGPTLVQVSPGNNTVDVSTDLLAQVSFSERMNPLTVTESNFFID</sequence>
<feature type="domain" description="SbsA Ig-like" evidence="6">
    <location>
        <begin position="1037"/>
        <end position="1139"/>
    </location>
</feature>
<dbReference type="InterPro" id="IPR018247">
    <property type="entry name" value="EF_Hand_1_Ca_BS"/>
</dbReference>
<feature type="domain" description="SbsA Ig-like" evidence="6">
    <location>
        <begin position="725"/>
        <end position="814"/>
    </location>
</feature>
<dbReference type="SUPFAM" id="SSF103647">
    <property type="entry name" value="TSP type-3 repeat"/>
    <property type="match status" value="1"/>
</dbReference>
<accession>A0A3B0Y7L6</accession>
<dbReference type="EMBL" id="UOFN01000007">
    <property type="protein sequence ID" value="VAW72830.1"/>
    <property type="molecule type" value="Genomic_DNA"/>
</dbReference>
<dbReference type="GO" id="GO:0005509">
    <property type="term" value="F:calcium ion binding"/>
    <property type="evidence" value="ECO:0007669"/>
    <property type="project" value="InterPro"/>
</dbReference>
<dbReference type="Gene3D" id="2.60.40.1220">
    <property type="match status" value="11"/>
</dbReference>
<evidence type="ECO:0000256" key="2">
    <source>
        <dbReference type="ARBA" id="ARBA00022525"/>
    </source>
</evidence>
<feature type="domain" description="SbsA Ig-like" evidence="6">
    <location>
        <begin position="1261"/>
        <end position="1364"/>
    </location>
</feature>
<feature type="domain" description="SbsA Ig-like" evidence="6">
    <location>
        <begin position="932"/>
        <end position="1032"/>
    </location>
</feature>
<feature type="region of interest" description="Disordered" evidence="5">
    <location>
        <begin position="106"/>
        <end position="262"/>
    </location>
</feature>
<gene>
    <name evidence="7" type="ORF">MNBD_GAMMA15-2036</name>
</gene>
<evidence type="ECO:0000256" key="4">
    <source>
        <dbReference type="ARBA" id="ARBA00022837"/>
    </source>
</evidence>
<evidence type="ECO:0000259" key="6">
    <source>
        <dbReference type="Pfam" id="PF13205"/>
    </source>
</evidence>
<feature type="domain" description="SbsA Ig-like" evidence="6">
    <location>
        <begin position="601"/>
        <end position="708"/>
    </location>
</feature>
<dbReference type="InterPro" id="IPR059100">
    <property type="entry name" value="TSP3_bac"/>
</dbReference>
<feature type="domain" description="SbsA Ig-like" evidence="6">
    <location>
        <begin position="382"/>
        <end position="488"/>
    </location>
</feature>
<feature type="domain" description="SbsA Ig-like" evidence="6">
    <location>
        <begin position="493"/>
        <end position="596"/>
    </location>
</feature>
<feature type="domain" description="SbsA Ig-like" evidence="6">
    <location>
        <begin position="1369"/>
        <end position="1475"/>
    </location>
</feature>
<feature type="domain" description="SbsA Ig-like" evidence="6">
    <location>
        <begin position="1163"/>
        <end position="1242"/>
    </location>
</feature>
<feature type="domain" description="SbsA Ig-like" evidence="6">
    <location>
        <begin position="821"/>
        <end position="921"/>
    </location>
</feature>
<dbReference type="PANTHER" id="PTHR37467:SF1">
    <property type="entry name" value="EXPORTED CALCIUM-BINDING GLYCOPROTEIN"/>
    <property type="match status" value="1"/>
</dbReference>
<protein>
    <recommendedName>
        <fullName evidence="6">SbsA Ig-like domain-containing protein</fullName>
    </recommendedName>
</protein>
<feature type="domain" description="SbsA Ig-like" evidence="6">
    <location>
        <begin position="1480"/>
        <end position="1579"/>
    </location>
</feature>
<name>A0A3B0Y7L6_9ZZZZ</name>
<keyword evidence="3" id="KW-0732">Signal</keyword>
<dbReference type="Pfam" id="PF18884">
    <property type="entry name" value="TSP3_bac"/>
    <property type="match status" value="5"/>
</dbReference>
<dbReference type="PROSITE" id="PS00018">
    <property type="entry name" value="EF_HAND_1"/>
    <property type="match status" value="1"/>
</dbReference>
<keyword evidence="4" id="KW-0106">Calcium</keyword>
<evidence type="ECO:0000256" key="1">
    <source>
        <dbReference type="ARBA" id="ARBA00004613"/>
    </source>
</evidence>